<dbReference type="PRINTS" id="PR02008">
    <property type="entry name" value="RCMTFAMILY"/>
</dbReference>
<comment type="caution">
    <text evidence="5">Lacks conserved residue(s) required for the propagation of feature annotation.</text>
</comment>
<accession>A0A418ZXJ4</accession>
<feature type="binding site" evidence="5">
    <location>
        <position position="281"/>
    </location>
    <ligand>
        <name>S-adenosyl-L-methionine</name>
        <dbReference type="ChEBI" id="CHEBI:59789"/>
    </ligand>
</feature>
<evidence type="ECO:0000313" key="7">
    <source>
        <dbReference type="EMBL" id="RJL05203.1"/>
    </source>
</evidence>
<dbReference type="Pfam" id="PF22458">
    <property type="entry name" value="RsmF-B_ferredox"/>
    <property type="match status" value="1"/>
</dbReference>
<dbReference type="SUPFAM" id="SSF53335">
    <property type="entry name" value="S-adenosyl-L-methionine-dependent methyltransferases"/>
    <property type="match status" value="1"/>
</dbReference>
<gene>
    <name evidence="7" type="ORF">D3P05_19990</name>
</gene>
<evidence type="ECO:0000256" key="1">
    <source>
        <dbReference type="ARBA" id="ARBA00022603"/>
    </source>
</evidence>
<evidence type="ECO:0000256" key="4">
    <source>
        <dbReference type="ARBA" id="ARBA00022884"/>
    </source>
</evidence>
<dbReference type="Pfam" id="PF01189">
    <property type="entry name" value="Methyltr_RsmB-F"/>
    <property type="match status" value="1"/>
</dbReference>
<dbReference type="EMBL" id="QZEW01000117">
    <property type="protein sequence ID" value="RJL05203.1"/>
    <property type="molecule type" value="Genomic_DNA"/>
</dbReference>
<dbReference type="Proteomes" id="UP000283587">
    <property type="component" value="Unassembled WGS sequence"/>
</dbReference>
<name>A0A418ZXJ4_9RHOB</name>
<evidence type="ECO:0000259" key="6">
    <source>
        <dbReference type="PROSITE" id="PS51686"/>
    </source>
</evidence>
<feature type="binding site" evidence="5">
    <location>
        <position position="245"/>
    </location>
    <ligand>
        <name>S-adenosyl-L-methionine</name>
        <dbReference type="ChEBI" id="CHEBI:59789"/>
    </ligand>
</feature>
<dbReference type="PROSITE" id="PS51686">
    <property type="entry name" value="SAM_MT_RSMB_NOP"/>
    <property type="match status" value="1"/>
</dbReference>
<dbReference type="GO" id="GO:0001510">
    <property type="term" value="P:RNA methylation"/>
    <property type="evidence" value="ECO:0007669"/>
    <property type="project" value="InterPro"/>
</dbReference>
<keyword evidence="4 5" id="KW-0694">RNA-binding</keyword>
<comment type="similarity">
    <text evidence="5">Belongs to the class I-like SAM-binding methyltransferase superfamily. RsmB/NOP family.</text>
</comment>
<dbReference type="InterPro" id="IPR049560">
    <property type="entry name" value="MeTrfase_RsmB-F_NOP2_cat"/>
</dbReference>
<keyword evidence="2 5" id="KW-0808">Transferase</keyword>
<dbReference type="AlphaFoldDB" id="A0A418ZXJ4"/>
<evidence type="ECO:0000313" key="8">
    <source>
        <dbReference type="Proteomes" id="UP000283587"/>
    </source>
</evidence>
<keyword evidence="1 5" id="KW-0489">Methyltransferase</keyword>
<dbReference type="Gene3D" id="3.30.70.1170">
    <property type="entry name" value="Sun protein, domain 3"/>
    <property type="match status" value="1"/>
</dbReference>
<feature type="domain" description="SAM-dependent MTase RsmB/NOP-type" evidence="6">
    <location>
        <begin position="131"/>
        <end position="380"/>
    </location>
</feature>
<dbReference type="GO" id="GO:0008173">
    <property type="term" value="F:RNA methyltransferase activity"/>
    <property type="evidence" value="ECO:0007669"/>
    <property type="project" value="InterPro"/>
</dbReference>
<dbReference type="OrthoDB" id="9810297at2"/>
<dbReference type="InterPro" id="IPR023267">
    <property type="entry name" value="RCMT"/>
</dbReference>
<evidence type="ECO:0000256" key="5">
    <source>
        <dbReference type="PROSITE-ProRule" id="PRU01023"/>
    </source>
</evidence>
<dbReference type="GO" id="GO:0003723">
    <property type="term" value="F:RNA binding"/>
    <property type="evidence" value="ECO:0007669"/>
    <property type="project" value="UniProtKB-UniRule"/>
</dbReference>
<dbReference type="RefSeq" id="WP_119900543.1">
    <property type="nucleotide sequence ID" value="NZ_QNRC01000031.1"/>
</dbReference>
<keyword evidence="3 5" id="KW-0949">S-adenosyl-L-methionine</keyword>
<dbReference type="InterPro" id="IPR054728">
    <property type="entry name" value="RsmB-like_ferredoxin"/>
</dbReference>
<evidence type="ECO:0000256" key="3">
    <source>
        <dbReference type="ARBA" id="ARBA00022691"/>
    </source>
</evidence>
<comment type="caution">
    <text evidence="7">The sequence shown here is derived from an EMBL/GenBank/DDBJ whole genome shotgun (WGS) entry which is preliminary data.</text>
</comment>
<proteinExistence type="inferred from homology"/>
<dbReference type="PANTHER" id="PTHR22807">
    <property type="entry name" value="NOP2 YEAST -RELATED NOL1/NOP2/FMU SUN DOMAIN-CONTAINING"/>
    <property type="match status" value="1"/>
</dbReference>
<dbReference type="Gene3D" id="3.40.50.150">
    <property type="entry name" value="Vaccinia Virus protein VP39"/>
    <property type="match status" value="1"/>
</dbReference>
<reference evidence="8" key="1">
    <citation type="submission" date="2018-09" db="EMBL/GenBank/DDBJ databases">
        <title>Paracoccus onubensis nov. sp. a moderate halophilic bacterium isolated from Gruta de las Maravillas (Aracena, Spain).</title>
        <authorList>
            <person name="Jurado V."/>
            <person name="Gutierrez-Patricio S."/>
            <person name="Gonzalez-Pimentel J.L."/>
            <person name="Miller A.Z."/>
            <person name="Laiz L."/>
            <person name="Saiz-Jimenez C."/>
        </authorList>
    </citation>
    <scope>NUCLEOTIDE SEQUENCE [LARGE SCALE GENOMIC DNA]</scope>
    <source>
        <strain evidence="8">DSM 26381</strain>
    </source>
</reference>
<dbReference type="InterPro" id="IPR001678">
    <property type="entry name" value="MeTrfase_RsmB-F_NOP2_dom"/>
</dbReference>
<sequence length="380" mass="40389">MTPAARISAAIGVLDQVLQGAPAEQALLRWSRASRFAGSGDRAAVRDLVFDALRRRDTLAALGGGPGGRGLMIGLCRETGEDLAAIFTGEGHAPAPLTESERAGHAVPGDNLPDWLRPQWRRALGSDADAVAAAMGQRAPVWLRHNPQRAGLAQALAALAADGIETAPDPRLASALRVISGARRVASGRAYGEGMVELQDLSPQLACAELPCAPGMRVLDYCAGGGGKALALAARNPELRIEAHDAEPDRMRDLPVRARRAGAAIALTARPSGHYGLVVADVPCSGSGTWRRQPDAKWRLTPERLEQLRRIQASILDRAAGLVAAKGHLAYMTCSLLTAENDAQIQAFLQRNQDFALVQDRLWTPLTASDGFFLALLRRA</sequence>
<feature type="active site" description="Nucleophile" evidence="5">
    <location>
        <position position="334"/>
    </location>
</feature>
<organism evidence="7 8">
    <name type="scientific">Paracoccus siganidrum</name>
    <dbReference type="NCBI Taxonomy" id="1276757"/>
    <lineage>
        <taxon>Bacteria</taxon>
        <taxon>Pseudomonadati</taxon>
        <taxon>Pseudomonadota</taxon>
        <taxon>Alphaproteobacteria</taxon>
        <taxon>Rhodobacterales</taxon>
        <taxon>Paracoccaceae</taxon>
        <taxon>Paracoccus</taxon>
    </lineage>
</organism>
<evidence type="ECO:0000256" key="2">
    <source>
        <dbReference type="ARBA" id="ARBA00022679"/>
    </source>
</evidence>
<dbReference type="InterPro" id="IPR029063">
    <property type="entry name" value="SAM-dependent_MTases_sf"/>
</dbReference>
<keyword evidence="8" id="KW-1185">Reference proteome</keyword>
<protein>
    <submittedName>
        <fullName evidence="7">RsmB/NOP family class I SAM-dependent RNA methyltransferase</fullName>
    </submittedName>
</protein>
<dbReference type="PANTHER" id="PTHR22807:SF53">
    <property type="entry name" value="RIBOSOMAL RNA SMALL SUBUNIT METHYLTRANSFERASE B-RELATED"/>
    <property type="match status" value="1"/>
</dbReference>